<evidence type="ECO:0000256" key="7">
    <source>
        <dbReference type="ARBA" id="ARBA00023136"/>
    </source>
</evidence>
<protein>
    <submittedName>
        <fullName evidence="11">ABC transporter ATP-binding protein</fullName>
    </submittedName>
</protein>
<keyword evidence="2" id="KW-0813">Transport</keyword>
<evidence type="ECO:0000256" key="6">
    <source>
        <dbReference type="ARBA" id="ARBA00022989"/>
    </source>
</evidence>
<evidence type="ECO:0000313" key="12">
    <source>
        <dbReference type="Proteomes" id="UP000323824"/>
    </source>
</evidence>
<dbReference type="GO" id="GO:0015421">
    <property type="term" value="F:ABC-type oligopeptide transporter activity"/>
    <property type="evidence" value="ECO:0007669"/>
    <property type="project" value="TreeGrafter"/>
</dbReference>
<reference evidence="11 12" key="1">
    <citation type="submission" date="2019-02" db="EMBL/GenBank/DDBJ databases">
        <authorList>
            <person name="Fomenkov A."/>
            <person name="Dubinina G."/>
            <person name="Grabovich M."/>
            <person name="Vincze T."/>
            <person name="Roberts R.J."/>
        </authorList>
    </citation>
    <scope>NUCLEOTIDE SEQUENCE [LARGE SCALE GENOMIC DNA]</scope>
    <source>
        <strain evidence="11 12">P</strain>
    </source>
</reference>
<gene>
    <name evidence="11" type="ORF">EW093_11385</name>
</gene>
<reference evidence="11 12" key="2">
    <citation type="submission" date="2019-09" db="EMBL/GenBank/DDBJ databases">
        <title>Complete Genome Sequence and Methylome Analysis of free living Spirochaetas.</title>
        <authorList>
            <person name="Leshcheva N."/>
            <person name="Mikheeva N."/>
        </authorList>
    </citation>
    <scope>NUCLEOTIDE SEQUENCE [LARGE SCALE GENOMIC DNA]</scope>
    <source>
        <strain evidence="11 12">P</strain>
    </source>
</reference>
<keyword evidence="5 11" id="KW-0067">ATP-binding</keyword>
<evidence type="ECO:0000256" key="1">
    <source>
        <dbReference type="ARBA" id="ARBA00004651"/>
    </source>
</evidence>
<dbReference type="Gene3D" id="1.20.1560.10">
    <property type="entry name" value="ABC transporter type 1, transmembrane domain"/>
    <property type="match status" value="1"/>
</dbReference>
<dbReference type="InterPro" id="IPR027417">
    <property type="entry name" value="P-loop_NTPase"/>
</dbReference>
<dbReference type="InterPro" id="IPR011527">
    <property type="entry name" value="ABC1_TM_dom"/>
</dbReference>
<evidence type="ECO:0000256" key="2">
    <source>
        <dbReference type="ARBA" id="ARBA00022448"/>
    </source>
</evidence>
<evidence type="ECO:0000313" key="11">
    <source>
        <dbReference type="EMBL" id="QEN05289.1"/>
    </source>
</evidence>
<dbReference type="InterPro" id="IPR036640">
    <property type="entry name" value="ABC1_TM_sf"/>
</dbReference>
<dbReference type="GO" id="GO:0005886">
    <property type="term" value="C:plasma membrane"/>
    <property type="evidence" value="ECO:0007669"/>
    <property type="project" value="UniProtKB-SubCell"/>
</dbReference>
<accession>A0A5C1QE80</accession>
<evidence type="ECO:0000256" key="3">
    <source>
        <dbReference type="ARBA" id="ARBA00022692"/>
    </source>
</evidence>
<dbReference type="InterPro" id="IPR003439">
    <property type="entry name" value="ABC_transporter-like_ATP-bd"/>
</dbReference>
<sequence length="594" mass="67456">MAKNRNTYNEDELLEQEFNVGQLKRLLSYVKKYKKQMILALIVILTSAVANLMMPIMMKFVIDDYIPNKNVHAIITASIVFILIIILSSISMKFRIRYMAKIGNGVIKDIRSDIFNHIQKLSFSFYDSRPHGKILVRIVNYVNSLSELLSNGLINLIVDFFSFIVALIIMLFLSVKLTLITLIFVPLATWLIFLIKNKQRTSMQDVSTKQSNMNAYIHESISGMKVTQSFTREDVNLKVFEELMDDYQEKWMISRHYIALIFPIVKNIAITSQGVMLVAALLFFKESMTAGIIVAALGYSGSFWQPLLNISEFYNQLISASAYLERIFETIDIEPDIKDIPDAKPLGKINGDIKFENVVFGYEKDQIILNNFNLNIKAGEKIALVGPTGAGKTTVVNLVSRFYDINSGSITIDGVDISKVTLRSLRSQMGIMMQDTFIFSGTIIDNIRYGRLDATDNEVIEAAKVVKAHDFIKNMKDGYYTEVNERGTRLSVGQRQLISFARALLMNPAILILDEATSSIDTQSEKIIQEGLEKLLENRTSFVIAHRLSTIKQADRILVINNRGIEEMGSHDELLKKKGHYYDLYSAQLKFLQV</sequence>
<evidence type="ECO:0000256" key="4">
    <source>
        <dbReference type="ARBA" id="ARBA00022741"/>
    </source>
</evidence>
<comment type="subcellular location">
    <subcellularLocation>
        <location evidence="1">Cell membrane</location>
        <topology evidence="1">Multi-pass membrane protein</topology>
    </subcellularLocation>
</comment>
<keyword evidence="6 8" id="KW-1133">Transmembrane helix</keyword>
<dbReference type="Pfam" id="PF00005">
    <property type="entry name" value="ABC_tran"/>
    <property type="match status" value="1"/>
</dbReference>
<dbReference type="AlphaFoldDB" id="A0A5C1QE80"/>
<keyword evidence="4" id="KW-0547">Nucleotide-binding</keyword>
<dbReference type="PANTHER" id="PTHR43394">
    <property type="entry name" value="ATP-DEPENDENT PERMEASE MDL1, MITOCHONDRIAL"/>
    <property type="match status" value="1"/>
</dbReference>
<name>A0A5C1QE80_9SPIO</name>
<dbReference type="KEGG" id="sper:EW093_11385"/>
<feature type="domain" description="ABC transporter" evidence="9">
    <location>
        <begin position="353"/>
        <end position="587"/>
    </location>
</feature>
<proteinExistence type="predicted"/>
<dbReference type="Proteomes" id="UP000323824">
    <property type="component" value="Chromosome"/>
</dbReference>
<dbReference type="OrthoDB" id="341671at2"/>
<feature type="transmembrane region" description="Helical" evidence="8">
    <location>
        <begin position="179"/>
        <end position="195"/>
    </location>
</feature>
<feature type="domain" description="ABC transmembrane type-1" evidence="10">
    <location>
        <begin position="38"/>
        <end position="319"/>
    </location>
</feature>
<evidence type="ECO:0000259" key="10">
    <source>
        <dbReference type="PROSITE" id="PS50929"/>
    </source>
</evidence>
<feature type="transmembrane region" description="Helical" evidence="8">
    <location>
        <begin position="38"/>
        <end position="58"/>
    </location>
</feature>
<dbReference type="CDD" id="cd18545">
    <property type="entry name" value="ABC_6TM_YknV_like"/>
    <property type="match status" value="1"/>
</dbReference>
<dbReference type="InterPro" id="IPR039421">
    <property type="entry name" value="Type_1_exporter"/>
</dbReference>
<evidence type="ECO:0000256" key="5">
    <source>
        <dbReference type="ARBA" id="ARBA00022840"/>
    </source>
</evidence>
<feature type="transmembrane region" description="Helical" evidence="8">
    <location>
        <begin position="70"/>
        <end position="90"/>
    </location>
</feature>
<feature type="transmembrane region" description="Helical" evidence="8">
    <location>
        <begin position="257"/>
        <end position="284"/>
    </location>
</feature>
<dbReference type="Gene3D" id="3.40.50.300">
    <property type="entry name" value="P-loop containing nucleotide triphosphate hydrolases"/>
    <property type="match status" value="1"/>
</dbReference>
<dbReference type="PANTHER" id="PTHR43394:SF1">
    <property type="entry name" value="ATP-BINDING CASSETTE SUB-FAMILY B MEMBER 10, MITOCHONDRIAL"/>
    <property type="match status" value="1"/>
</dbReference>
<feature type="transmembrane region" description="Helical" evidence="8">
    <location>
        <begin position="153"/>
        <end position="173"/>
    </location>
</feature>
<dbReference type="PROSITE" id="PS50893">
    <property type="entry name" value="ABC_TRANSPORTER_2"/>
    <property type="match status" value="1"/>
</dbReference>
<dbReference type="SMART" id="SM00382">
    <property type="entry name" value="AAA"/>
    <property type="match status" value="1"/>
</dbReference>
<dbReference type="PROSITE" id="PS00211">
    <property type="entry name" value="ABC_TRANSPORTER_1"/>
    <property type="match status" value="1"/>
</dbReference>
<dbReference type="SUPFAM" id="SSF52540">
    <property type="entry name" value="P-loop containing nucleoside triphosphate hydrolases"/>
    <property type="match status" value="1"/>
</dbReference>
<keyword evidence="12" id="KW-1185">Reference proteome</keyword>
<keyword evidence="3 8" id="KW-0812">Transmembrane</keyword>
<evidence type="ECO:0000256" key="8">
    <source>
        <dbReference type="SAM" id="Phobius"/>
    </source>
</evidence>
<keyword evidence="7 8" id="KW-0472">Membrane</keyword>
<dbReference type="Pfam" id="PF00664">
    <property type="entry name" value="ABC_membrane"/>
    <property type="match status" value="1"/>
</dbReference>
<dbReference type="GO" id="GO:0016887">
    <property type="term" value="F:ATP hydrolysis activity"/>
    <property type="evidence" value="ECO:0007669"/>
    <property type="project" value="InterPro"/>
</dbReference>
<organism evidence="11 12">
    <name type="scientific">Thiospirochaeta perfilievii</name>
    <dbReference type="NCBI Taxonomy" id="252967"/>
    <lineage>
        <taxon>Bacteria</taxon>
        <taxon>Pseudomonadati</taxon>
        <taxon>Spirochaetota</taxon>
        <taxon>Spirochaetia</taxon>
        <taxon>Spirochaetales</taxon>
        <taxon>Spirochaetaceae</taxon>
        <taxon>Thiospirochaeta</taxon>
    </lineage>
</organism>
<dbReference type="SUPFAM" id="SSF90123">
    <property type="entry name" value="ABC transporter transmembrane region"/>
    <property type="match status" value="1"/>
</dbReference>
<dbReference type="InterPro" id="IPR017871">
    <property type="entry name" value="ABC_transporter-like_CS"/>
</dbReference>
<dbReference type="RefSeq" id="WP_149568527.1">
    <property type="nucleotide sequence ID" value="NZ_CP035807.1"/>
</dbReference>
<dbReference type="PROSITE" id="PS50929">
    <property type="entry name" value="ABC_TM1F"/>
    <property type="match status" value="1"/>
</dbReference>
<evidence type="ECO:0000259" key="9">
    <source>
        <dbReference type="PROSITE" id="PS50893"/>
    </source>
</evidence>
<dbReference type="EMBL" id="CP035807">
    <property type="protein sequence ID" value="QEN05289.1"/>
    <property type="molecule type" value="Genomic_DNA"/>
</dbReference>
<dbReference type="FunFam" id="3.40.50.300:FF:000287">
    <property type="entry name" value="Multidrug ABC transporter ATP-binding protein"/>
    <property type="match status" value="1"/>
</dbReference>
<dbReference type="InterPro" id="IPR003593">
    <property type="entry name" value="AAA+_ATPase"/>
</dbReference>
<dbReference type="GO" id="GO:0005524">
    <property type="term" value="F:ATP binding"/>
    <property type="evidence" value="ECO:0007669"/>
    <property type="project" value="UniProtKB-KW"/>
</dbReference>